<comment type="caution">
    <text evidence="1">The sequence shown here is derived from an EMBL/GenBank/DDBJ whole genome shotgun (WGS) entry which is preliminary data.</text>
</comment>
<dbReference type="AlphaFoldDB" id="A0A0Q3QVN4"/>
<accession>A0A0Q3QVN4</accession>
<evidence type="ECO:0000313" key="2">
    <source>
        <dbReference type="Proteomes" id="UP000050996"/>
    </source>
</evidence>
<reference evidence="1 2" key="1">
    <citation type="submission" date="2015-09" db="EMBL/GenBank/DDBJ databases">
        <title>Genome sequencing project for genomic taxonomy and phylogenomics of Bacillus-like bacteria.</title>
        <authorList>
            <person name="Liu B."/>
            <person name="Wang J."/>
            <person name="Zhu Y."/>
            <person name="Liu G."/>
            <person name="Chen Q."/>
            <person name="Chen Z."/>
            <person name="Lan J."/>
            <person name="Che J."/>
            <person name="Ge C."/>
            <person name="Shi H."/>
            <person name="Pan Z."/>
            <person name="Liu X."/>
        </authorList>
    </citation>
    <scope>NUCLEOTIDE SEQUENCE [LARGE SCALE GENOMIC DNA]</scope>
    <source>
        <strain evidence="1 2">FJAT-18043</strain>
    </source>
</reference>
<name>A0A0Q3QVN4_9BACI</name>
<evidence type="ECO:0000313" key="1">
    <source>
        <dbReference type="EMBL" id="KQL21878.1"/>
    </source>
</evidence>
<proteinExistence type="predicted"/>
<keyword evidence="2" id="KW-1185">Reference proteome</keyword>
<dbReference type="Proteomes" id="UP000050996">
    <property type="component" value="Unassembled WGS sequence"/>
</dbReference>
<gene>
    <name evidence="1" type="ORF">AN957_10545</name>
</gene>
<sequence length="99" mass="11067">MPVFKTTLNSKEPFFVKYKIEGSNVLIECIIQGITFRETAGNNKGKIILYVDGKKKEEILSAAFIVKGLTSGTHRLTLEVATEKASTVIMKKEFDVTIR</sequence>
<dbReference type="EMBL" id="LJIX01000006">
    <property type="protein sequence ID" value="KQL21878.1"/>
    <property type="molecule type" value="Genomic_DNA"/>
</dbReference>
<dbReference type="PATRIC" id="fig|1637975.4.peg.1898"/>
<protein>
    <submittedName>
        <fullName evidence="1">Uncharacterized protein</fullName>
    </submittedName>
</protein>
<dbReference type="STRING" id="1637975.AN957_10545"/>
<organism evidence="1 2">
    <name type="scientific">Cytobacillus solani</name>
    <dbReference type="NCBI Taxonomy" id="1637975"/>
    <lineage>
        <taxon>Bacteria</taxon>
        <taxon>Bacillati</taxon>
        <taxon>Bacillota</taxon>
        <taxon>Bacilli</taxon>
        <taxon>Bacillales</taxon>
        <taxon>Bacillaceae</taxon>
        <taxon>Cytobacillus</taxon>
    </lineage>
</organism>